<accession>D1AZ77</accession>
<dbReference type="HOGENOM" id="CLU_129343_0_0_7"/>
<dbReference type="RefSeq" id="WP_012855981.1">
    <property type="nucleotide sequence ID" value="NC_013512.1"/>
</dbReference>
<gene>
    <name evidence="2" type="ordered locus">Sdel_0177</name>
</gene>
<proteinExistence type="predicted"/>
<organism evidence="2 3">
    <name type="scientific">Sulfurospirillum deleyianum (strain ATCC 51133 / DSM 6946 / 5175)</name>
    <dbReference type="NCBI Taxonomy" id="525898"/>
    <lineage>
        <taxon>Bacteria</taxon>
        <taxon>Pseudomonadati</taxon>
        <taxon>Campylobacterota</taxon>
        <taxon>Epsilonproteobacteria</taxon>
        <taxon>Campylobacterales</taxon>
        <taxon>Sulfurospirillaceae</taxon>
        <taxon>Sulfurospirillum</taxon>
    </lineage>
</organism>
<keyword evidence="1" id="KW-0472">Membrane</keyword>
<dbReference type="OrthoDB" id="5339455at2"/>
<reference evidence="2 3" key="2">
    <citation type="journal article" date="2010" name="Stand. Genomic Sci.">
        <title>Complete genome sequence of Sulfurospirillum deleyianum type strain (5175).</title>
        <authorList>
            <person name="Sikorski J."/>
            <person name="Lapidus A."/>
            <person name="Copeland A."/>
            <person name="Glavina Del Rio T."/>
            <person name="Nolan M."/>
            <person name="Lucas S."/>
            <person name="Chen F."/>
            <person name="Tice H."/>
            <person name="Cheng J.F."/>
            <person name="Saunders E."/>
            <person name="Bruce D."/>
            <person name="Goodwin L."/>
            <person name="Pitluck S."/>
            <person name="Ovchinnikova G."/>
            <person name="Pati A."/>
            <person name="Ivanova N."/>
            <person name="Mavromatis K."/>
            <person name="Chen A."/>
            <person name="Palaniappan K."/>
            <person name="Chain P."/>
            <person name="Land M."/>
            <person name="Hauser L."/>
            <person name="Chang Y.J."/>
            <person name="Jeffries C.D."/>
            <person name="Brettin T."/>
            <person name="Detter J.C."/>
            <person name="Han C."/>
            <person name="Rohde M."/>
            <person name="Lang E."/>
            <person name="Spring S."/>
            <person name="Goker M."/>
            <person name="Bristow J."/>
            <person name="Eisen J.A."/>
            <person name="Markowitz V."/>
            <person name="Hugenholtz P."/>
            <person name="Kyrpides N.C."/>
            <person name="Klenk H.P."/>
        </authorList>
    </citation>
    <scope>NUCLEOTIDE SEQUENCE [LARGE SCALE GENOMIC DNA]</scope>
    <source>
        <strain evidence="3">ATCC 51133 / DSM 6946 / 5175</strain>
    </source>
</reference>
<evidence type="ECO:0000256" key="1">
    <source>
        <dbReference type="SAM" id="Phobius"/>
    </source>
</evidence>
<feature type="transmembrane region" description="Helical" evidence="1">
    <location>
        <begin position="49"/>
        <end position="69"/>
    </location>
</feature>
<reference evidence="3" key="1">
    <citation type="submission" date="2009-11" db="EMBL/GenBank/DDBJ databases">
        <title>The complete genome of Sulfurospirillum deleyianum DSM 6946.</title>
        <authorList>
            <consortium name="US DOE Joint Genome Institute (JGI-PGF)"/>
            <person name="Lucas S."/>
            <person name="Copeland A."/>
            <person name="Lapidus A."/>
            <person name="Glavina del Rio T."/>
            <person name="Dalin E."/>
            <person name="Tice H."/>
            <person name="Bruce D."/>
            <person name="Goodwin L."/>
            <person name="Pitluck S."/>
            <person name="Kyrpides N."/>
            <person name="Mavromatis K."/>
            <person name="Ivanova N."/>
            <person name="Ovchinnikova G."/>
            <person name="Munk A.C."/>
            <person name="Lu M."/>
            <person name="Brettin T."/>
            <person name="Detter J.C."/>
            <person name="Han C."/>
            <person name="Tapia R."/>
            <person name="Larimer F."/>
            <person name="Land M."/>
            <person name="Hauser L."/>
            <person name="Markowitz V."/>
            <person name="Cheng J.F."/>
            <person name="Hugenholtz P."/>
            <person name="Woyke T."/>
            <person name="Wu D."/>
            <person name="Aumann P."/>
            <person name="Schneider S."/>
            <person name="Lang E."/>
            <person name="Spring S."/>
            <person name="Klenk H.P."/>
            <person name="Eisen J.A."/>
        </authorList>
    </citation>
    <scope>NUCLEOTIDE SEQUENCE [LARGE SCALE GENOMIC DNA]</scope>
    <source>
        <strain evidence="3">ATCC 51133 / DSM 6946 / 5175</strain>
    </source>
</reference>
<dbReference type="EMBL" id="CP001816">
    <property type="protein sequence ID" value="ACZ11215.1"/>
    <property type="molecule type" value="Genomic_DNA"/>
</dbReference>
<dbReference type="STRING" id="525898.Sdel_0177"/>
<keyword evidence="1" id="KW-0812">Transmembrane</keyword>
<dbReference type="Proteomes" id="UP000002222">
    <property type="component" value="Chromosome"/>
</dbReference>
<dbReference type="KEGG" id="sdl:Sdel_0177"/>
<evidence type="ECO:0000313" key="3">
    <source>
        <dbReference type="Proteomes" id="UP000002222"/>
    </source>
</evidence>
<keyword evidence="3" id="KW-1185">Reference proteome</keyword>
<evidence type="ECO:0000313" key="2">
    <source>
        <dbReference type="EMBL" id="ACZ11215.1"/>
    </source>
</evidence>
<protein>
    <recommendedName>
        <fullName evidence="4">DUF2393 domain-containing protein</fullName>
    </recommendedName>
</protein>
<dbReference type="InterPro" id="IPR013417">
    <property type="entry name" value="CHP02588"/>
</dbReference>
<name>D1AZ77_SULD5</name>
<dbReference type="Pfam" id="PF09624">
    <property type="entry name" value="DUF2393"/>
    <property type="match status" value="1"/>
</dbReference>
<dbReference type="AlphaFoldDB" id="D1AZ77"/>
<evidence type="ECO:0008006" key="4">
    <source>
        <dbReference type="Google" id="ProtNLM"/>
    </source>
</evidence>
<sequence length="179" mass="20502">MNINALKLSLLTYFQHLSLYDYLAFGWLCLTFLILIFLAILVAKKSSAFALLIIIVSLLFLGIAPFFIYQKLNTTLRKTETTITLLKKLNFSSSLILETTITNQSKKDFNLCILHASIFKADENISNIKAYLYQLKPLANQSIIIKEFIPQESTLEYRIVFDDFDYSGDINATLKAECY</sequence>
<keyword evidence="1" id="KW-1133">Transmembrane helix</keyword>
<dbReference type="eggNOG" id="ENOG5031ASY">
    <property type="taxonomic scope" value="Bacteria"/>
</dbReference>
<feature type="transmembrane region" description="Helical" evidence="1">
    <location>
        <begin position="20"/>
        <end position="42"/>
    </location>
</feature>